<dbReference type="EMBL" id="NPDZ01000007">
    <property type="protein sequence ID" value="PJZ72834.1"/>
    <property type="molecule type" value="Genomic_DNA"/>
</dbReference>
<sequence length="229" mass="25998">MSTVAIILARGGSKGIPRKNIIDFCGKPLLAWTIEQCINAKGIDSVWVSSDSEEILSIGESYGAKRIVRDSILANDVATSESGWLHAIDYIEAKIGKIELVIAPQVTSPVRNSSDIENGIEAFKKNQYDSLFSCSVAEDIYFWERKGGGELESINYDWRNRKRRQDHSPQYIENGSFYIFLPEILRKHNNRFGGKIGMVEMEFWKMFEIDSIESLKLCESIMKSFILVQ</sequence>
<dbReference type="Pfam" id="PF02348">
    <property type="entry name" value="CTP_transf_3"/>
    <property type="match status" value="1"/>
</dbReference>
<dbReference type="EMBL" id="NPDY01000004">
    <property type="protein sequence ID" value="PJZ70282.1"/>
    <property type="molecule type" value="Genomic_DNA"/>
</dbReference>
<gene>
    <name evidence="1" type="ORF">CH360_06680</name>
    <name evidence="2" type="ORF">CH373_12290</name>
</gene>
<proteinExistence type="predicted"/>
<dbReference type="SUPFAM" id="SSF53448">
    <property type="entry name" value="Nucleotide-diphospho-sugar transferases"/>
    <property type="match status" value="1"/>
</dbReference>
<evidence type="ECO:0000313" key="2">
    <source>
        <dbReference type="EMBL" id="PJZ72834.1"/>
    </source>
</evidence>
<evidence type="ECO:0000313" key="1">
    <source>
        <dbReference type="EMBL" id="PJZ70282.1"/>
    </source>
</evidence>
<dbReference type="Proteomes" id="UP000231990">
    <property type="component" value="Unassembled WGS sequence"/>
</dbReference>
<dbReference type="GO" id="GO:0008781">
    <property type="term" value="F:N-acylneuraminate cytidylyltransferase activity"/>
    <property type="evidence" value="ECO:0007669"/>
    <property type="project" value="TreeGrafter"/>
</dbReference>
<dbReference type="CDD" id="cd02513">
    <property type="entry name" value="CMP-NeuAc_Synthase"/>
    <property type="match status" value="1"/>
</dbReference>
<protein>
    <recommendedName>
        <fullName evidence="5">Acylneuraminate cytidylyltransferase</fullName>
    </recommendedName>
</protein>
<dbReference type="InterPro" id="IPR050793">
    <property type="entry name" value="CMP-NeuNAc_synthase"/>
</dbReference>
<organism evidence="2 4">
    <name type="scientific">Leptospira perolatii</name>
    <dbReference type="NCBI Taxonomy" id="2023191"/>
    <lineage>
        <taxon>Bacteria</taxon>
        <taxon>Pseudomonadati</taxon>
        <taxon>Spirochaetota</taxon>
        <taxon>Spirochaetia</taxon>
        <taxon>Leptospirales</taxon>
        <taxon>Leptospiraceae</taxon>
        <taxon>Leptospira</taxon>
    </lineage>
</organism>
<evidence type="ECO:0008006" key="5">
    <source>
        <dbReference type="Google" id="ProtNLM"/>
    </source>
</evidence>
<dbReference type="PANTHER" id="PTHR21485:SF3">
    <property type="entry name" value="N-ACYLNEURAMINATE CYTIDYLYLTRANSFERASE"/>
    <property type="match status" value="1"/>
</dbReference>
<dbReference type="PANTHER" id="PTHR21485">
    <property type="entry name" value="HAD SUPERFAMILY MEMBERS CMAS AND KDSC"/>
    <property type="match status" value="1"/>
</dbReference>
<dbReference type="RefSeq" id="WP_100713244.1">
    <property type="nucleotide sequence ID" value="NZ_NPDY01000004.1"/>
</dbReference>
<dbReference type="Proteomes" id="UP000231962">
    <property type="component" value="Unassembled WGS sequence"/>
</dbReference>
<dbReference type="Gene3D" id="3.90.550.10">
    <property type="entry name" value="Spore Coat Polysaccharide Biosynthesis Protein SpsA, Chain A"/>
    <property type="match status" value="1"/>
</dbReference>
<accession>A0A2M9ZLH7</accession>
<evidence type="ECO:0000313" key="4">
    <source>
        <dbReference type="Proteomes" id="UP000231990"/>
    </source>
</evidence>
<dbReference type="AlphaFoldDB" id="A0A2M9ZLH7"/>
<name>A0A2M9ZLH7_9LEPT</name>
<dbReference type="InterPro" id="IPR029044">
    <property type="entry name" value="Nucleotide-diphossugar_trans"/>
</dbReference>
<dbReference type="OrthoDB" id="9805604at2"/>
<evidence type="ECO:0000313" key="3">
    <source>
        <dbReference type="Proteomes" id="UP000231962"/>
    </source>
</evidence>
<keyword evidence="3" id="KW-1185">Reference proteome</keyword>
<reference evidence="3 4" key="1">
    <citation type="submission" date="2017-07" db="EMBL/GenBank/DDBJ databases">
        <title>Leptospira spp. isolated from tropical soils.</title>
        <authorList>
            <person name="Thibeaux R."/>
            <person name="Iraola G."/>
            <person name="Ferres I."/>
            <person name="Bierque E."/>
            <person name="Girault D."/>
            <person name="Soupe-Gilbert M.-E."/>
            <person name="Picardeau M."/>
            <person name="Goarant C."/>
        </authorList>
    </citation>
    <scope>NUCLEOTIDE SEQUENCE [LARGE SCALE GENOMIC DNA]</scope>
    <source>
        <strain evidence="2 4">FH1-B-B1</strain>
        <strain evidence="1 3">FH1-B-C1</strain>
    </source>
</reference>
<comment type="caution">
    <text evidence="2">The sequence shown here is derived from an EMBL/GenBank/DDBJ whole genome shotgun (WGS) entry which is preliminary data.</text>
</comment>
<dbReference type="InterPro" id="IPR003329">
    <property type="entry name" value="Cytidylyl_trans"/>
</dbReference>